<name>H2CIP6_9LEPT</name>
<dbReference type="EMBL" id="JH597773">
    <property type="protein sequence ID" value="EHQ07062.1"/>
    <property type="molecule type" value="Genomic_DNA"/>
</dbReference>
<sequence>MNAGMRNALYRFALIGLLGLPVACNQYSTETLPMNPVVLLGPPDGQTSYTGIAAIERISGGGHLLRVSAQNSELLFQGYRIFQASSEAAVMALSADAGTDCGTLFTYPVLGIVYTMEASTAPKLTADNLLCSFPINLTPGQYVSIRAVYQAAFGQPSTTSLPSNALIVPP</sequence>
<keyword evidence="2" id="KW-1185">Reference proteome</keyword>
<keyword evidence="1" id="KW-0449">Lipoprotein</keyword>
<dbReference type="AlphaFoldDB" id="H2CIP6"/>
<dbReference type="Proteomes" id="UP000005737">
    <property type="component" value="Unassembled WGS sequence"/>
</dbReference>
<protein>
    <submittedName>
        <fullName evidence="1">Putative lipoprotein</fullName>
    </submittedName>
</protein>
<dbReference type="HOGENOM" id="CLU_1658621_0_0_12"/>
<accession>H2CIP6</accession>
<organism evidence="1 2">
    <name type="scientific">Leptonema illini DSM 21528</name>
    <dbReference type="NCBI Taxonomy" id="929563"/>
    <lineage>
        <taxon>Bacteria</taxon>
        <taxon>Pseudomonadati</taxon>
        <taxon>Spirochaetota</taxon>
        <taxon>Spirochaetia</taxon>
        <taxon>Leptospirales</taxon>
        <taxon>Leptospiraceae</taxon>
        <taxon>Leptonema</taxon>
    </lineage>
</organism>
<evidence type="ECO:0000313" key="2">
    <source>
        <dbReference type="Proteomes" id="UP000005737"/>
    </source>
</evidence>
<proteinExistence type="predicted"/>
<gene>
    <name evidence="1" type="ORF">Lepil_2386</name>
</gene>
<dbReference type="STRING" id="183.GCA_002009735_01429"/>
<reference evidence="1 2" key="1">
    <citation type="submission" date="2011-10" db="EMBL/GenBank/DDBJ databases">
        <title>The Improved High-Quality Draft genome of Leptonema illini DSM 21528.</title>
        <authorList>
            <consortium name="US DOE Joint Genome Institute (JGI-PGF)"/>
            <person name="Lucas S."/>
            <person name="Copeland A."/>
            <person name="Lapidus A."/>
            <person name="Glavina del Rio T."/>
            <person name="Dalin E."/>
            <person name="Tice H."/>
            <person name="Bruce D."/>
            <person name="Goodwin L."/>
            <person name="Pitluck S."/>
            <person name="Peters L."/>
            <person name="Mikhailova N."/>
            <person name="Held B."/>
            <person name="Kyrpides N."/>
            <person name="Mavromatis K."/>
            <person name="Ivanova N."/>
            <person name="Markowitz V."/>
            <person name="Cheng J.-F."/>
            <person name="Hugenholtz P."/>
            <person name="Woyke T."/>
            <person name="Wu D."/>
            <person name="Gronow S."/>
            <person name="Wellnitz S."/>
            <person name="Brambilla E.-M."/>
            <person name="Klenk H.-P."/>
            <person name="Eisen J.A."/>
        </authorList>
    </citation>
    <scope>NUCLEOTIDE SEQUENCE [LARGE SCALE GENOMIC DNA]</scope>
    <source>
        <strain evidence="1 2">DSM 21528</strain>
    </source>
</reference>
<evidence type="ECO:0000313" key="1">
    <source>
        <dbReference type="EMBL" id="EHQ07062.1"/>
    </source>
</evidence>